<dbReference type="OrthoDB" id="1496332at2"/>
<gene>
    <name evidence="1" type="ORF">D3Y59_12260</name>
</gene>
<protein>
    <submittedName>
        <fullName evidence="1">Uncharacterized protein</fullName>
    </submittedName>
</protein>
<dbReference type="KEGG" id="hyh:D3Y59_12260"/>
<dbReference type="Proteomes" id="UP000262802">
    <property type="component" value="Chromosome"/>
</dbReference>
<keyword evidence="2" id="KW-1185">Reference proteome</keyword>
<name>A0A3B7R1V3_9BACT</name>
<evidence type="ECO:0000313" key="1">
    <source>
        <dbReference type="EMBL" id="AYA37752.1"/>
    </source>
</evidence>
<evidence type="ECO:0000313" key="2">
    <source>
        <dbReference type="Proteomes" id="UP000262802"/>
    </source>
</evidence>
<organism evidence="1 2">
    <name type="scientific">Hymenobacter oligotrophus</name>
    <dbReference type="NCBI Taxonomy" id="2319843"/>
    <lineage>
        <taxon>Bacteria</taxon>
        <taxon>Pseudomonadati</taxon>
        <taxon>Bacteroidota</taxon>
        <taxon>Cytophagia</taxon>
        <taxon>Cytophagales</taxon>
        <taxon>Hymenobacteraceae</taxon>
        <taxon>Hymenobacter</taxon>
    </lineage>
</organism>
<accession>A0A3B7R1V3</accession>
<proteinExistence type="predicted"/>
<reference evidence="1 2" key="1">
    <citation type="submission" date="2018-09" db="EMBL/GenBank/DDBJ databases">
        <title>Hymenobacter medium sp. nov., isolated from R2A medium.</title>
        <authorList>
            <person name="Yingchao G."/>
        </authorList>
    </citation>
    <scope>NUCLEOTIDE SEQUENCE [LARGE SCALE GENOMIC DNA]</scope>
    <source>
        <strain evidence="2">sh-6</strain>
    </source>
</reference>
<dbReference type="AlphaFoldDB" id="A0A3B7R1V3"/>
<dbReference type="EMBL" id="CP032317">
    <property type="protein sequence ID" value="AYA37752.1"/>
    <property type="molecule type" value="Genomic_DNA"/>
</dbReference>
<sequence length="226" mass="24164">MIKMIKLIIYIKAALLMLHRPSQFTTYFAFMKHLFLTLLALSTIGYAAAQGNPSSAQAEAARNNPCTDPWINIAWQQLSSRPNGEQGVCDCDPRNYNNGSWSNFAELLGYVRQYRSSAVRLNYAKMQDGSYVVQAIYNNAPLGIVRVDAQGRTLASGGSAVAAGGLGTLGASSRNHRTATSNGSFMVGVGGQQLRNVFPNQPGFSYTTASGGQAIRTSGQGAIATN</sequence>